<accession>A0A6G7YSE4</accession>
<dbReference type="RefSeq" id="WP_166412045.1">
    <property type="nucleotide sequence ID" value="NZ_CP049869.1"/>
</dbReference>
<protein>
    <submittedName>
        <fullName evidence="1">Uncharacterized protein</fullName>
    </submittedName>
</protein>
<keyword evidence="2" id="KW-1185">Reference proteome</keyword>
<evidence type="ECO:0000313" key="2">
    <source>
        <dbReference type="Proteomes" id="UP000503222"/>
    </source>
</evidence>
<name>A0A6G7YSE4_9SPHN</name>
<dbReference type="InterPro" id="IPR029044">
    <property type="entry name" value="Nucleotide-diphossugar_trans"/>
</dbReference>
<dbReference type="KEGG" id="spii:G7077_12825"/>
<evidence type="ECO:0000313" key="1">
    <source>
        <dbReference type="EMBL" id="QIK79660.1"/>
    </source>
</evidence>
<dbReference type="Proteomes" id="UP000503222">
    <property type="component" value="Chromosome"/>
</dbReference>
<dbReference type="EMBL" id="CP049869">
    <property type="protein sequence ID" value="QIK79660.1"/>
    <property type="molecule type" value="Genomic_DNA"/>
</dbReference>
<reference evidence="1 2" key="1">
    <citation type="submission" date="2020-03" db="EMBL/GenBank/DDBJ databases">
        <title>Sphingomonas sp. nov., isolated from fish.</title>
        <authorList>
            <person name="Hyun D.-W."/>
            <person name="Bae J.-W."/>
        </authorList>
    </citation>
    <scope>NUCLEOTIDE SEQUENCE [LARGE SCALE GENOMIC DNA]</scope>
    <source>
        <strain evidence="1 2">HDW15B</strain>
    </source>
</reference>
<organism evidence="1 2">
    <name type="scientific">Sphingomonas piscis</name>
    <dbReference type="NCBI Taxonomy" id="2714943"/>
    <lineage>
        <taxon>Bacteria</taxon>
        <taxon>Pseudomonadati</taxon>
        <taxon>Pseudomonadota</taxon>
        <taxon>Alphaproteobacteria</taxon>
        <taxon>Sphingomonadales</taxon>
        <taxon>Sphingomonadaceae</taxon>
        <taxon>Sphingomonas</taxon>
    </lineage>
</organism>
<dbReference type="SUPFAM" id="SSF53448">
    <property type="entry name" value="Nucleotide-diphospho-sugar transferases"/>
    <property type="match status" value="1"/>
</dbReference>
<sequence length="438" mass="49146">MNLYLSREPYLLDEGVPQLPTEIILLGEEFEDRLRVQYTRNTGPYRKLLPYLEENWGLSRLVVTADDDTIYPRNWLTDLLAAHQSLGCSIAFRGHRMVIEDQQFAPYRTWMRSTIVQNPSLLIVGTGKDGILYDTAFFPKSVLDIDAAMRLAPTADDLWLRWNLARNGVPTFVINTDYRTPLDGVSYDASLYMTYNSNGGNNKAISDLDQYFQQTFNFDLKLVGQLPLNGFLDPAKSDAPEAFKHERPLVNDETFADVRSEAALPSRVGLSECWSLDFKAMNSDVHGKVNPDPSGGLRLQWQGAPKFVRLWQNIELSEAELKDAVAAEINLTLEANIRDKAILNSVIIKEGEMGDGLTHKLKLSPAVLNRAGAMRIRAYADGLRLGQQRCQLRIEFNQSAQELVVRSVQGKLIVTPVIGPKSTTSLLPRCSQPDSSQL</sequence>
<proteinExistence type="predicted"/>
<gene>
    <name evidence="1" type="ORF">G7077_12825</name>
</gene>
<dbReference type="AlphaFoldDB" id="A0A6G7YSE4"/>